<gene>
    <name evidence="5" type="ORF">JK167_07985</name>
</gene>
<feature type="domain" description="SF3 helicase" evidence="4">
    <location>
        <begin position="252"/>
        <end position="405"/>
    </location>
</feature>
<dbReference type="InterPro" id="IPR006500">
    <property type="entry name" value="Helicase_put_C_phage/plasmid"/>
</dbReference>
<dbReference type="EMBL" id="JAERKF010000008">
    <property type="protein sequence ID" value="MBS1010763.1"/>
    <property type="molecule type" value="Genomic_DNA"/>
</dbReference>
<organism evidence="5 6">
    <name type="scientific">Levilactobacillus brevis</name>
    <name type="common">Lactobacillus brevis</name>
    <dbReference type="NCBI Taxonomy" id="1580"/>
    <lineage>
        <taxon>Bacteria</taxon>
        <taxon>Bacillati</taxon>
        <taxon>Bacillota</taxon>
        <taxon>Bacilli</taxon>
        <taxon>Lactobacillales</taxon>
        <taxon>Lactobacillaceae</taxon>
        <taxon>Levilactobacillus</taxon>
    </lineage>
</organism>
<dbReference type="InterPro" id="IPR014015">
    <property type="entry name" value="Helicase_SF3_DNA-vir"/>
</dbReference>
<dbReference type="GO" id="GO:0005524">
    <property type="term" value="F:ATP binding"/>
    <property type="evidence" value="ECO:0007669"/>
    <property type="project" value="UniProtKB-KW"/>
</dbReference>
<dbReference type="NCBIfam" id="TIGR01613">
    <property type="entry name" value="primase_Cterm"/>
    <property type="match status" value="1"/>
</dbReference>
<dbReference type="RefSeq" id="WP_211756648.1">
    <property type="nucleotide sequence ID" value="NZ_JAERKF010000008.1"/>
</dbReference>
<dbReference type="Gene3D" id="3.40.50.300">
    <property type="entry name" value="P-loop containing nucleotide triphosphate hydrolases"/>
    <property type="match status" value="1"/>
</dbReference>
<proteinExistence type="predicted"/>
<evidence type="ECO:0000313" key="5">
    <source>
        <dbReference type="EMBL" id="MBS1010763.1"/>
    </source>
</evidence>
<dbReference type="Proteomes" id="UP000676478">
    <property type="component" value="Unassembled WGS sequence"/>
</dbReference>
<dbReference type="GO" id="GO:0016787">
    <property type="term" value="F:hydrolase activity"/>
    <property type="evidence" value="ECO:0007669"/>
    <property type="project" value="UniProtKB-KW"/>
</dbReference>
<keyword evidence="2" id="KW-0378">Hydrolase</keyword>
<reference evidence="5" key="2">
    <citation type="submission" date="2022-09" db="EMBL/GenBank/DDBJ databases">
        <title>Genome-inferred correspondence between phylogeny and metabolic traits in the wild Drosophila gut microbiome.</title>
        <authorList>
            <person name="Bueno E."/>
            <person name="Blow F."/>
            <person name="Douglas A.E."/>
        </authorList>
    </citation>
    <scope>NUCLEOTIDE SEQUENCE</scope>
    <source>
        <strain evidence="5">Dm-2019-70</strain>
    </source>
</reference>
<evidence type="ECO:0000313" key="6">
    <source>
        <dbReference type="Proteomes" id="UP000676478"/>
    </source>
</evidence>
<reference evidence="5" key="1">
    <citation type="submission" date="2020-12" db="EMBL/GenBank/DDBJ databases">
        <authorList>
            <person name="Mcmullen J.G."/>
        </authorList>
    </citation>
    <scope>NUCLEOTIDE SEQUENCE</scope>
    <source>
        <strain evidence="5">Dm-2019-70</strain>
    </source>
</reference>
<dbReference type="PANTHER" id="PTHR35372">
    <property type="entry name" value="ATP BINDING PROTEIN-RELATED"/>
    <property type="match status" value="1"/>
</dbReference>
<accession>A0AA41JTM4</accession>
<name>A0AA41JTM4_LEVBR</name>
<protein>
    <recommendedName>
        <fullName evidence="4">SF3 helicase domain-containing protein</fullName>
    </recommendedName>
</protein>
<dbReference type="InterPro" id="IPR027417">
    <property type="entry name" value="P-loop_NTPase"/>
</dbReference>
<keyword evidence="3" id="KW-0067">ATP-binding</keyword>
<evidence type="ECO:0000256" key="1">
    <source>
        <dbReference type="ARBA" id="ARBA00022741"/>
    </source>
</evidence>
<dbReference type="Pfam" id="PF19263">
    <property type="entry name" value="DUF5906"/>
    <property type="match status" value="1"/>
</dbReference>
<keyword evidence="1" id="KW-0547">Nucleotide-binding</keyword>
<dbReference type="InterPro" id="IPR045455">
    <property type="entry name" value="NrS-1_pol-like_helicase"/>
</dbReference>
<sequence>MNKGKALGNPRLNYIRRYVNPDFSFANINEVGDNLKISSFRKIKEQTTLFTSQFGFMGKIVENAWLKYMESGRMHEETNELSVGEAIEEFGRCLLQKETKMIPSTRESLIINHEGTAKFLLKIFAVTQLVNGQGLLIYDWDKKCYEHAEESDVLKKAIAALLNTITADGWVSYTETRILDLVGHSLKPVLLTDFDTKYSSFGGKLLNLSTLTNGGGADPSKLVLHYSDVVLDEKAQCPKFQRFLDEDLPDKQSQKFLQEYTGYLLDATNKAHAFLIIHGAGQNGKSVYLGLVIQLLGSDSVSAGNIESLGKDFGLSPLVGKLANISNEGEAVDFSTAQLKAITSGDPVQINPKNRDMFSLVLRTKFIFSTNNLPTTTDTSEGFARRLNILPFSVHVPKSMVDPDLPKELSQELSGILNWAIEGLKRLRSNNYRFTKSREMEDSKNNYILNNQPVRRFVKECFELRNGSKISFRDLRELYAKWLQENELADAGTLNKRVFSGKVKAEVSNIFNTDPIIVNMHGHRKGVAGFHISIEGGEADER</sequence>
<dbReference type="InterPro" id="IPR051620">
    <property type="entry name" value="ORF904-like_C"/>
</dbReference>
<dbReference type="AlphaFoldDB" id="A0AA41JTM4"/>
<dbReference type="PROSITE" id="PS51206">
    <property type="entry name" value="SF3_HELICASE_1"/>
    <property type="match status" value="1"/>
</dbReference>
<dbReference type="SUPFAM" id="SSF52540">
    <property type="entry name" value="P-loop containing nucleoside triphosphate hydrolases"/>
    <property type="match status" value="1"/>
</dbReference>
<evidence type="ECO:0000256" key="3">
    <source>
        <dbReference type="ARBA" id="ARBA00022840"/>
    </source>
</evidence>
<evidence type="ECO:0000256" key="2">
    <source>
        <dbReference type="ARBA" id="ARBA00022801"/>
    </source>
</evidence>
<evidence type="ECO:0000259" key="4">
    <source>
        <dbReference type="PROSITE" id="PS51206"/>
    </source>
</evidence>
<comment type="caution">
    <text evidence="5">The sequence shown here is derived from an EMBL/GenBank/DDBJ whole genome shotgun (WGS) entry which is preliminary data.</text>
</comment>
<dbReference type="PANTHER" id="PTHR35372:SF2">
    <property type="entry name" value="SF3 HELICASE DOMAIN-CONTAINING PROTEIN"/>
    <property type="match status" value="1"/>
</dbReference>